<comment type="similarity">
    <text evidence="3">Belongs to the gas vesicle GvpF/GvpL family.</text>
</comment>
<reference evidence="4 5" key="1">
    <citation type="journal article" date="2019" name="Int. J. Syst. Evol. Microbiol.">
        <title>The Global Catalogue of Microorganisms (GCM) 10K type strain sequencing project: providing services to taxonomists for standard genome sequencing and annotation.</title>
        <authorList>
            <consortium name="The Broad Institute Genomics Platform"/>
            <consortium name="The Broad Institute Genome Sequencing Center for Infectious Disease"/>
            <person name="Wu L."/>
            <person name="Ma J."/>
        </authorList>
    </citation>
    <scope>NUCLEOTIDE SEQUENCE [LARGE SCALE GENOMIC DNA]</scope>
    <source>
        <strain evidence="4 5">JCM 14545</strain>
    </source>
</reference>
<protein>
    <submittedName>
        <fullName evidence="4">GvpL/GvpF family gas vesicle protein</fullName>
    </submittedName>
</protein>
<dbReference type="RefSeq" id="WP_344415409.1">
    <property type="nucleotide sequence ID" value="NZ_BAAANN010000005.1"/>
</dbReference>
<evidence type="ECO:0000256" key="3">
    <source>
        <dbReference type="ARBA" id="ARBA00035643"/>
    </source>
</evidence>
<dbReference type="Pfam" id="PF06386">
    <property type="entry name" value="GvpL_GvpF"/>
    <property type="match status" value="1"/>
</dbReference>
<keyword evidence="5" id="KW-1185">Reference proteome</keyword>
<evidence type="ECO:0000256" key="1">
    <source>
        <dbReference type="ARBA" id="ARBA00022987"/>
    </source>
</evidence>
<proteinExistence type="inferred from homology"/>
<accession>A0ABN2QCM9</accession>
<keyword evidence="1" id="KW-0304">Gas vesicle</keyword>
<name>A0ABN2QCM9_9PSEU</name>
<dbReference type="EMBL" id="BAAANN010000005">
    <property type="protein sequence ID" value="GAA1949301.1"/>
    <property type="molecule type" value="Genomic_DNA"/>
</dbReference>
<comment type="caution">
    <text evidence="4">The sequence shown here is derived from an EMBL/GenBank/DDBJ whole genome shotgun (WGS) entry which is preliminary data.</text>
</comment>
<dbReference type="Proteomes" id="UP001501116">
    <property type="component" value="Unassembled WGS sequence"/>
</dbReference>
<evidence type="ECO:0000313" key="5">
    <source>
        <dbReference type="Proteomes" id="UP001501116"/>
    </source>
</evidence>
<gene>
    <name evidence="4" type="ORF">GCM10009754_17370</name>
</gene>
<dbReference type="InterPro" id="IPR009430">
    <property type="entry name" value="GvpL/GvpF"/>
</dbReference>
<comment type="subcellular location">
    <subcellularLocation>
        <location evidence="2">Gas vesicle</location>
    </subcellularLocation>
</comment>
<organism evidence="4 5">
    <name type="scientific">Amycolatopsis minnesotensis</name>
    <dbReference type="NCBI Taxonomy" id="337894"/>
    <lineage>
        <taxon>Bacteria</taxon>
        <taxon>Bacillati</taxon>
        <taxon>Actinomycetota</taxon>
        <taxon>Actinomycetes</taxon>
        <taxon>Pseudonocardiales</taxon>
        <taxon>Pseudonocardiaceae</taxon>
        <taxon>Amycolatopsis</taxon>
    </lineage>
</organism>
<sequence length="244" mass="26108">MSTYLYGIVAAAHPARVDGLTGVGEEPGPVRTIEAGELKAVVGDVDAQLRAKRRDLLAHETVLEALCLQGAVLPMRFGVVAEDDGSVAREVAARQEEYRGTLSDVDGRVEMNLKVSHHEDAVLRAVLIEDAGLRQLNEDLRERGGGTPDERVRFGETVAAALAEREAQDAAAIVTAVEAHARRQSDGPAVSGCFLNRSFLVDRGEIENFEAAVNAVSRSMGEVADIRTRGPLPPYSFADSPQPA</sequence>
<dbReference type="PANTHER" id="PTHR36852">
    <property type="entry name" value="PROTEIN GVPL 2"/>
    <property type="match status" value="1"/>
</dbReference>
<evidence type="ECO:0000256" key="2">
    <source>
        <dbReference type="ARBA" id="ARBA00035108"/>
    </source>
</evidence>
<dbReference type="PANTHER" id="PTHR36852:SF1">
    <property type="entry name" value="PROTEIN GVPL 2"/>
    <property type="match status" value="1"/>
</dbReference>
<evidence type="ECO:0000313" key="4">
    <source>
        <dbReference type="EMBL" id="GAA1949301.1"/>
    </source>
</evidence>